<keyword evidence="5" id="KW-1133">Transmembrane helix</keyword>
<evidence type="ECO:0000256" key="1">
    <source>
        <dbReference type="ARBA" id="ARBA00022737"/>
    </source>
</evidence>
<feature type="transmembrane region" description="Helical" evidence="5">
    <location>
        <begin position="846"/>
        <end position="868"/>
    </location>
</feature>
<feature type="region of interest" description="Disordered" evidence="4">
    <location>
        <begin position="24"/>
        <end position="60"/>
    </location>
</feature>
<feature type="transmembrane region" description="Helical" evidence="5">
    <location>
        <begin position="956"/>
        <end position="975"/>
    </location>
</feature>
<dbReference type="Pfam" id="PF07719">
    <property type="entry name" value="TPR_2"/>
    <property type="match status" value="1"/>
</dbReference>
<evidence type="ECO:0000313" key="6">
    <source>
        <dbReference type="EMBL" id="CAJ1924217.1"/>
    </source>
</evidence>
<evidence type="ECO:0000256" key="4">
    <source>
        <dbReference type="SAM" id="MobiDB-lite"/>
    </source>
</evidence>
<keyword evidence="1" id="KW-0677">Repeat</keyword>
<keyword evidence="7" id="KW-1185">Reference proteome</keyword>
<dbReference type="PANTHER" id="PTHR15704:SF7">
    <property type="entry name" value="SUPERKILLER COMPLEX PROTEIN 3"/>
    <property type="match status" value="1"/>
</dbReference>
<dbReference type="EMBL" id="OY731399">
    <property type="protein sequence ID" value="CAJ1924217.1"/>
    <property type="molecule type" value="Genomic_DNA"/>
</dbReference>
<dbReference type="Proteomes" id="UP001189624">
    <property type="component" value="Chromosome 2"/>
</dbReference>
<dbReference type="Gene3D" id="1.25.40.10">
    <property type="entry name" value="Tetratricopeptide repeat domain"/>
    <property type="match status" value="2"/>
</dbReference>
<feature type="repeat" description="TPR" evidence="3">
    <location>
        <begin position="495"/>
        <end position="528"/>
    </location>
</feature>
<dbReference type="GO" id="GO:0006401">
    <property type="term" value="P:RNA catabolic process"/>
    <property type="evidence" value="ECO:0007669"/>
    <property type="project" value="InterPro"/>
</dbReference>
<dbReference type="Gramene" id="rna-AYBTSS11_LOCUS3829">
    <property type="protein sequence ID" value="CAJ1924217.1"/>
    <property type="gene ID" value="gene-AYBTSS11_LOCUS3829"/>
</dbReference>
<dbReference type="PANTHER" id="PTHR15704">
    <property type="entry name" value="SUPERKILLER 3 PROTEIN-RELATED"/>
    <property type="match status" value="1"/>
</dbReference>
<dbReference type="PROSITE" id="PS50293">
    <property type="entry name" value="TPR_REGION"/>
    <property type="match status" value="1"/>
</dbReference>
<feature type="repeat" description="TPR" evidence="3">
    <location>
        <begin position="215"/>
        <end position="248"/>
    </location>
</feature>
<dbReference type="InterPro" id="IPR019734">
    <property type="entry name" value="TPR_rpt"/>
</dbReference>
<dbReference type="InterPro" id="IPR011990">
    <property type="entry name" value="TPR-like_helical_dom_sf"/>
</dbReference>
<dbReference type="GO" id="GO:0055087">
    <property type="term" value="C:Ski complex"/>
    <property type="evidence" value="ECO:0007669"/>
    <property type="project" value="InterPro"/>
</dbReference>
<proteinExistence type="predicted"/>
<protein>
    <recommendedName>
        <fullName evidence="8">Tetratricopeptide repeat protein 37</fullName>
    </recommendedName>
</protein>
<name>A0AA86RS65_9FABA</name>
<sequence>MDTIFYCQGAVSVGGGKGGIEITTGVESSSSSVRRRLPKQNLGPMDSQTQRAQEEEEGEEGAEYLFQRLQESPDDASVHFDIGVYLWEKEGEAKEKAAQHFIISAKLDPKNGKSFKYLGHYYGSVSLDTHRAIKCYQRAVVLSPDDTESGEALCNLLDRGGNESLEVVVCRDASEMSPRAFWAFRRLGFLQVHQKKWCEAVQSLQHALRGYPTCANLWEALGLAYQRLGRFTAAIKSYGRAIELDDTMVFALVESGNISMILGSFSKFGARMLFLFISDMLNAELFYMKGVEQFRQALEISPQCVPAQYGLALGLLGLAKDCINLGAYQWAASLLEEASEVARASAYFLRNISCIWKLHADIQLAYSRCYPWIEDVQELESNNEAFSASIISWRSTCLLAARHARFSYERALHLSPWQANIYADIAVTSDLIASLDKSFQQDINAWQLAEKMSMGALLLEGDNYEFWMALGCLSNHNALNQHALIRALQLNVSLAVAWGYLGKLYRKVDEKQLARQLFDRARSIDPSLALPWASMSVESCVRELESDEAFESCSRAVQIMPLAEFQLGLTKLALLSGHLSSSQVFGAIQQAVQHSPHYPESHNLHGLVCEARNDYNSAATFYRLARHAFNIGSQSTQNSHIRDISINLARSLSKAGNAVDALKECENLNKEGLDPDFDVLNENGALDEEGLQVYAFSLWQLGENDLAVSIARSLAATLSSMQRTSVATSICFICKLVYYICGLDVVVTSILKMPKDLFQSSKVSFVMSAIHALDGQNRLEFVVMGSRSFVKYYEEIAGMHFLIALSKLVKNESDYCLGIKSGVAHLKKTLHMFPNYSLIRFSFSPFLPAALALATAIVVVTVAAGITIQTGFGIPWRVRGFNSKVIKCGAGSSLLTNWLSGLSSFEEPKGITKNEYLGRSSLVVQFGNPGVTMEIEVEVVVAGDRVESNGTILENLVINGICVPILLALLCYLGMTSMNRMVDRIPNYEMLSDFADIRPFAHFSGSRNLLGYLLVSSKELNNCHVATRCCKLDHLDLSDKKDFKSAADIHGAGAVACYTAGNSSPKFTFPTCTKHCSNNPRASRYLQKYFHQKPWNHDIRYLLVLNYLQMAREQRFPQHLCGILHRLTHVALSNELYSRTGLLYQYRYFQFLLCASEISLQCGNHMTCLTHAKAASELLLPDEYLFFAHLLLCRVYAMKGDHPSFQKEYIRCLELKTDSHIGWICLKLMECRYELQIDSNAIDLNFEDCIKRSGKLCNMWVAVYNLVRGVVSLQKRDLVSAEEFMKQACSLVGFESCLFLCHGAICMELGRQCNGSQFLSQAVMSLTKVHELSLIPLPFVSVLVAQAEGSLGSKERWNRNLHLEWYNWPSEMRPAELYFQRHLLAKQSKLGPDATSNLESAQSPLRWVIRAIHMNPSCMRYWRVLQKLVEE</sequence>
<reference evidence="6" key="1">
    <citation type="submission" date="2023-10" db="EMBL/GenBank/DDBJ databases">
        <authorList>
            <person name="Domelevo Entfellner J.-B."/>
        </authorList>
    </citation>
    <scope>NUCLEOTIDE SEQUENCE</scope>
</reference>
<keyword evidence="5" id="KW-0812">Transmembrane</keyword>
<evidence type="ECO:0000256" key="2">
    <source>
        <dbReference type="ARBA" id="ARBA00022803"/>
    </source>
</evidence>
<dbReference type="SMART" id="SM00028">
    <property type="entry name" value="TPR"/>
    <property type="match status" value="5"/>
</dbReference>
<dbReference type="InterPro" id="IPR039226">
    <property type="entry name" value="Ski3/TTC37"/>
</dbReference>
<evidence type="ECO:0000256" key="3">
    <source>
        <dbReference type="PROSITE-ProRule" id="PRU00339"/>
    </source>
</evidence>
<keyword evidence="5" id="KW-0472">Membrane</keyword>
<evidence type="ECO:0000313" key="7">
    <source>
        <dbReference type="Proteomes" id="UP001189624"/>
    </source>
</evidence>
<accession>A0AA86RS65</accession>
<evidence type="ECO:0000256" key="5">
    <source>
        <dbReference type="SAM" id="Phobius"/>
    </source>
</evidence>
<gene>
    <name evidence="6" type="ORF">AYBTSS11_LOCUS3829</name>
</gene>
<keyword evidence="2 3" id="KW-0802">TPR repeat</keyword>
<evidence type="ECO:0008006" key="8">
    <source>
        <dbReference type="Google" id="ProtNLM"/>
    </source>
</evidence>
<dbReference type="SUPFAM" id="SSF48452">
    <property type="entry name" value="TPR-like"/>
    <property type="match status" value="4"/>
</dbReference>
<dbReference type="PROSITE" id="PS50005">
    <property type="entry name" value="TPR"/>
    <property type="match status" value="2"/>
</dbReference>
<dbReference type="InterPro" id="IPR013105">
    <property type="entry name" value="TPR_2"/>
</dbReference>
<organism evidence="6 7">
    <name type="scientific">Sphenostylis stenocarpa</name>
    <dbReference type="NCBI Taxonomy" id="92480"/>
    <lineage>
        <taxon>Eukaryota</taxon>
        <taxon>Viridiplantae</taxon>
        <taxon>Streptophyta</taxon>
        <taxon>Embryophyta</taxon>
        <taxon>Tracheophyta</taxon>
        <taxon>Spermatophyta</taxon>
        <taxon>Magnoliopsida</taxon>
        <taxon>eudicotyledons</taxon>
        <taxon>Gunneridae</taxon>
        <taxon>Pentapetalae</taxon>
        <taxon>rosids</taxon>
        <taxon>fabids</taxon>
        <taxon>Fabales</taxon>
        <taxon>Fabaceae</taxon>
        <taxon>Papilionoideae</taxon>
        <taxon>50 kb inversion clade</taxon>
        <taxon>NPAAA clade</taxon>
        <taxon>indigoferoid/millettioid clade</taxon>
        <taxon>Phaseoleae</taxon>
        <taxon>Sphenostylis</taxon>
    </lineage>
</organism>